<dbReference type="AlphaFoldDB" id="A0A6J4JPV3"/>
<name>A0A6J4JPV3_9PROT</name>
<evidence type="ECO:0000313" key="2">
    <source>
        <dbReference type="EMBL" id="CAA9284234.1"/>
    </source>
</evidence>
<gene>
    <name evidence="2" type="ORF">AVDCRST_MAG04-3977</name>
</gene>
<keyword evidence="1" id="KW-0732">Signal</keyword>
<accession>A0A6J4JPV3</accession>
<evidence type="ECO:0000256" key="1">
    <source>
        <dbReference type="SAM" id="SignalP"/>
    </source>
</evidence>
<dbReference type="PANTHER" id="PTHR35567">
    <property type="entry name" value="MALATE DEHYDROGENASE (AFU_ORTHOLOGUE AFUA_2G13800)"/>
    <property type="match status" value="1"/>
</dbReference>
<sequence length="168" mass="17317">MRQAQPAAAALRGAALAAALVSPAAAQEAPVMPPAGAVPLFEVMADGVQIYSCEAREAGPAWVFRAPEAALFDAAGRQIGTHGAGPHWRLADGSTSGGAVAANAPAPRSGAIPWLLLRATPEAAPGRLREAAWIRRFDTEGGAAPAGRCEPGEAARMRYSARYAFYAR</sequence>
<protein>
    <recommendedName>
        <fullName evidence="3">DUF3455 domain-containing protein</fullName>
    </recommendedName>
</protein>
<reference evidence="2" key="1">
    <citation type="submission" date="2020-02" db="EMBL/GenBank/DDBJ databases">
        <authorList>
            <person name="Meier V. D."/>
        </authorList>
    </citation>
    <scope>NUCLEOTIDE SEQUENCE</scope>
    <source>
        <strain evidence="2">AVDCRST_MAG04</strain>
    </source>
</reference>
<evidence type="ECO:0008006" key="3">
    <source>
        <dbReference type="Google" id="ProtNLM"/>
    </source>
</evidence>
<dbReference type="InterPro" id="IPR021851">
    <property type="entry name" value="DUF3455"/>
</dbReference>
<proteinExistence type="predicted"/>
<feature type="signal peptide" evidence="1">
    <location>
        <begin position="1"/>
        <end position="26"/>
    </location>
</feature>
<dbReference type="EMBL" id="CADCTL010000299">
    <property type="protein sequence ID" value="CAA9284234.1"/>
    <property type="molecule type" value="Genomic_DNA"/>
</dbReference>
<dbReference type="Pfam" id="PF11937">
    <property type="entry name" value="DUF3455"/>
    <property type="match status" value="1"/>
</dbReference>
<organism evidence="2">
    <name type="scientific">uncultured Acetobacteraceae bacterium</name>
    <dbReference type="NCBI Taxonomy" id="169975"/>
    <lineage>
        <taxon>Bacteria</taxon>
        <taxon>Pseudomonadati</taxon>
        <taxon>Pseudomonadota</taxon>
        <taxon>Alphaproteobacteria</taxon>
        <taxon>Acetobacterales</taxon>
        <taxon>Acetobacteraceae</taxon>
        <taxon>environmental samples</taxon>
    </lineage>
</organism>
<dbReference type="PANTHER" id="PTHR35567:SF1">
    <property type="entry name" value="CONSERVED FUNGAL PROTEIN (AFU_ORTHOLOGUE AFUA_1G14230)"/>
    <property type="match status" value="1"/>
</dbReference>
<feature type="chain" id="PRO_5027071221" description="DUF3455 domain-containing protein" evidence="1">
    <location>
        <begin position="27"/>
        <end position="168"/>
    </location>
</feature>